<dbReference type="InterPro" id="IPR001584">
    <property type="entry name" value="Integrase_cat-core"/>
</dbReference>
<comment type="caution">
    <text evidence="1">The sequence shown here is derived from an EMBL/GenBank/DDBJ whole genome shotgun (WGS) entry which is preliminary data.</text>
</comment>
<dbReference type="InterPro" id="IPR012337">
    <property type="entry name" value="RNaseH-like_sf"/>
</dbReference>
<dbReference type="Gene3D" id="3.30.420.10">
    <property type="entry name" value="Ribonuclease H-like superfamily/Ribonuclease H"/>
    <property type="match status" value="1"/>
</dbReference>
<accession>A0A6S7G3F5</accession>
<proteinExistence type="predicted"/>
<dbReference type="GO" id="GO:0003676">
    <property type="term" value="F:nucleic acid binding"/>
    <property type="evidence" value="ECO:0007669"/>
    <property type="project" value="InterPro"/>
</dbReference>
<gene>
    <name evidence="1" type="ORF">PACLA_8A011211</name>
</gene>
<reference evidence="1" key="1">
    <citation type="submission" date="2020-04" db="EMBL/GenBank/DDBJ databases">
        <authorList>
            <person name="Alioto T."/>
            <person name="Alioto T."/>
            <person name="Gomez Garrido J."/>
        </authorList>
    </citation>
    <scope>NUCLEOTIDE SEQUENCE</scope>
    <source>
        <strain evidence="1">A484AB</strain>
    </source>
</reference>
<sequence length="241" mass="28067">MDKLRQPPEFQFVSSDGDLSERWKRWKQTVNLYMDVCMKDASEKERCSASLYIIGQDGRDIHNTFDFETSEAKPESVDQYVTELRLLAKNCRFGELQEELIRDQLICGIKEDRLQAQMLQDDLTLDKAISIHKADEESRKQLKDLTKDDSFKLIECKNKTATEVCRVLKSIFLRHGILERVKSDNGPPFDSGKYLHFANEWGFEVRHSSPKYPQSNGEVERAVQTIKRLLKKEKEKALLAY</sequence>
<evidence type="ECO:0000313" key="2">
    <source>
        <dbReference type="Proteomes" id="UP001152795"/>
    </source>
</evidence>
<dbReference type="AlphaFoldDB" id="A0A6S7G3F5"/>
<dbReference type="PANTHER" id="PTHR37984:SF5">
    <property type="entry name" value="PROTEIN NYNRIN-LIKE"/>
    <property type="match status" value="1"/>
</dbReference>
<dbReference type="GO" id="GO:0015074">
    <property type="term" value="P:DNA integration"/>
    <property type="evidence" value="ECO:0007669"/>
    <property type="project" value="InterPro"/>
</dbReference>
<organism evidence="1 2">
    <name type="scientific">Paramuricea clavata</name>
    <name type="common">Red gorgonian</name>
    <name type="synonym">Violescent sea-whip</name>
    <dbReference type="NCBI Taxonomy" id="317549"/>
    <lineage>
        <taxon>Eukaryota</taxon>
        <taxon>Metazoa</taxon>
        <taxon>Cnidaria</taxon>
        <taxon>Anthozoa</taxon>
        <taxon>Octocorallia</taxon>
        <taxon>Malacalcyonacea</taxon>
        <taxon>Plexauridae</taxon>
        <taxon>Paramuricea</taxon>
    </lineage>
</organism>
<dbReference type="InterPro" id="IPR050951">
    <property type="entry name" value="Retrovirus_Pol_polyprotein"/>
</dbReference>
<dbReference type="EMBL" id="CACRXK020001017">
    <property type="protein sequence ID" value="CAB3986448.1"/>
    <property type="molecule type" value="Genomic_DNA"/>
</dbReference>
<evidence type="ECO:0000313" key="1">
    <source>
        <dbReference type="EMBL" id="CAB3986448.1"/>
    </source>
</evidence>
<dbReference type="PANTHER" id="PTHR37984">
    <property type="entry name" value="PROTEIN CBG26694"/>
    <property type="match status" value="1"/>
</dbReference>
<name>A0A6S7G3F5_PARCT</name>
<keyword evidence="2" id="KW-1185">Reference proteome</keyword>
<protein>
    <submittedName>
        <fullName evidence="1">Zinc finger 260-like</fullName>
    </submittedName>
</protein>
<dbReference type="InterPro" id="IPR036397">
    <property type="entry name" value="RNaseH_sf"/>
</dbReference>
<dbReference type="OrthoDB" id="2286242at2759"/>
<dbReference type="SUPFAM" id="SSF53098">
    <property type="entry name" value="Ribonuclease H-like"/>
    <property type="match status" value="1"/>
</dbReference>
<dbReference type="Proteomes" id="UP001152795">
    <property type="component" value="Unassembled WGS sequence"/>
</dbReference>
<dbReference type="PROSITE" id="PS50994">
    <property type="entry name" value="INTEGRASE"/>
    <property type="match status" value="1"/>
</dbReference>